<feature type="domain" description="AA1-like" evidence="6">
    <location>
        <begin position="38"/>
        <end position="167"/>
    </location>
</feature>
<reference evidence="7 8" key="1">
    <citation type="journal article" date="2016" name="Genome Biol. Evol.">
        <title>Divergent and convergent evolution of fungal pathogenicity.</title>
        <authorList>
            <person name="Shang Y."/>
            <person name="Xiao G."/>
            <person name="Zheng P."/>
            <person name="Cen K."/>
            <person name="Zhan S."/>
            <person name="Wang C."/>
        </authorList>
    </citation>
    <scope>NUCLEOTIDE SEQUENCE [LARGE SCALE GENOMIC DNA]</scope>
    <source>
        <strain evidence="7 8">RCEF 1005</strain>
    </source>
</reference>
<dbReference type="Pfam" id="PF16541">
    <property type="entry name" value="AltA1"/>
    <property type="match status" value="1"/>
</dbReference>
<feature type="chain" id="PRO_5013243969" description="AA1-like domain-containing protein" evidence="5">
    <location>
        <begin position="16"/>
        <end position="183"/>
    </location>
</feature>
<comment type="caution">
    <text evidence="7">The sequence shown here is derived from an EMBL/GenBank/DDBJ whole genome shotgun (WGS) entry which is preliminary data.</text>
</comment>
<feature type="signal peptide" evidence="5">
    <location>
        <begin position="1"/>
        <end position="15"/>
    </location>
</feature>
<organism evidence="7 8">
    <name type="scientific">Akanthomyces lecanii RCEF 1005</name>
    <dbReference type="NCBI Taxonomy" id="1081108"/>
    <lineage>
        <taxon>Eukaryota</taxon>
        <taxon>Fungi</taxon>
        <taxon>Dikarya</taxon>
        <taxon>Ascomycota</taxon>
        <taxon>Pezizomycotina</taxon>
        <taxon>Sordariomycetes</taxon>
        <taxon>Hypocreomycetidae</taxon>
        <taxon>Hypocreales</taxon>
        <taxon>Cordycipitaceae</taxon>
        <taxon>Akanthomyces</taxon>
        <taxon>Cordyceps confragosa</taxon>
    </lineage>
</organism>
<evidence type="ECO:0000256" key="2">
    <source>
        <dbReference type="ARBA" id="ARBA00022525"/>
    </source>
</evidence>
<dbReference type="EMBL" id="AZHF01000006">
    <property type="protein sequence ID" value="OAA74360.1"/>
    <property type="molecule type" value="Genomic_DNA"/>
</dbReference>
<evidence type="ECO:0000256" key="1">
    <source>
        <dbReference type="ARBA" id="ARBA00004613"/>
    </source>
</evidence>
<gene>
    <name evidence="7" type="ORF">LEL_07941</name>
</gene>
<evidence type="ECO:0000259" key="6">
    <source>
        <dbReference type="Pfam" id="PF16541"/>
    </source>
</evidence>
<proteinExistence type="predicted"/>
<evidence type="ECO:0000313" key="8">
    <source>
        <dbReference type="Proteomes" id="UP000076881"/>
    </source>
</evidence>
<evidence type="ECO:0000256" key="4">
    <source>
        <dbReference type="ARBA" id="ARBA00023157"/>
    </source>
</evidence>
<dbReference type="OrthoDB" id="3539798at2759"/>
<keyword evidence="3 5" id="KW-0732">Signal</keyword>
<evidence type="ECO:0000256" key="3">
    <source>
        <dbReference type="ARBA" id="ARBA00022729"/>
    </source>
</evidence>
<dbReference type="AlphaFoldDB" id="A0A168EXE2"/>
<evidence type="ECO:0000256" key="5">
    <source>
        <dbReference type="SAM" id="SignalP"/>
    </source>
</evidence>
<dbReference type="GO" id="GO:0005576">
    <property type="term" value="C:extracellular region"/>
    <property type="evidence" value="ECO:0007669"/>
    <property type="project" value="UniProtKB-SubCell"/>
</dbReference>
<evidence type="ECO:0000313" key="7">
    <source>
        <dbReference type="EMBL" id="OAA74360.1"/>
    </source>
</evidence>
<comment type="subcellular location">
    <subcellularLocation>
        <location evidence="1">Secreted</location>
    </subcellularLocation>
</comment>
<keyword evidence="4" id="KW-1015">Disulfide bond</keyword>
<keyword evidence="2" id="KW-0964">Secreted</keyword>
<dbReference type="Proteomes" id="UP000076881">
    <property type="component" value="Unassembled WGS sequence"/>
</dbReference>
<keyword evidence="8" id="KW-1185">Reference proteome</keyword>
<sequence length="183" mass="20043">MYGLAAALFATAALAAPASSPDNNACTSQSTKVTAFQIKDFDFHASWTFSTPAHQNSWGYVNFTLANAAVDYEYQCSAASSWLSDFYYGNIDYNCTDPATGQPTQRGTFSYSRPATTLAINQTWDCPEGSRFWAEGSAVLDLRCDETTYQNPNWTMGQIYSNRVVTCDKLSQPVPITSLRAAA</sequence>
<dbReference type="InterPro" id="IPR032382">
    <property type="entry name" value="AltA1"/>
</dbReference>
<accession>A0A168EXE2</accession>
<protein>
    <recommendedName>
        <fullName evidence="6">AA1-like domain-containing protein</fullName>
    </recommendedName>
</protein>
<name>A0A168EXE2_CORDF</name>